<gene>
    <name evidence="1" type="ORF">DZC72_10310</name>
</gene>
<sequence>MKKIYLLFLVPFLFSFQCEDEIDPLYSSEFYIQNNSSIQLIWLNVDMEEIPIESMSDQFIGVSTDKDFLVPPSKTLAFNAITLYKKERSGDLTMVYLQRPIEDNLWSFDKLSQYEGIYQLIITNASLAP</sequence>
<dbReference type="EMBL" id="QUSX01000002">
    <property type="protein sequence ID" value="RRQ48113.1"/>
    <property type="molecule type" value="Genomic_DNA"/>
</dbReference>
<dbReference type="OrthoDB" id="1449570at2"/>
<name>A0A3R8R1F1_9FLAO</name>
<organism evidence="1 2">
    <name type="scientific">Maribacter algicola</name>
    <dbReference type="NCBI Taxonomy" id="2498892"/>
    <lineage>
        <taxon>Bacteria</taxon>
        <taxon>Pseudomonadati</taxon>
        <taxon>Bacteroidota</taxon>
        <taxon>Flavobacteriia</taxon>
        <taxon>Flavobacteriales</taxon>
        <taxon>Flavobacteriaceae</taxon>
        <taxon>Maribacter</taxon>
    </lineage>
</organism>
<keyword evidence="2" id="KW-1185">Reference proteome</keyword>
<protein>
    <submittedName>
        <fullName evidence="1">Uncharacterized protein</fullName>
    </submittedName>
</protein>
<dbReference type="Proteomes" id="UP000286990">
    <property type="component" value="Unassembled WGS sequence"/>
</dbReference>
<dbReference type="AlphaFoldDB" id="A0A3R8R1F1"/>
<comment type="caution">
    <text evidence="1">The sequence shown here is derived from an EMBL/GenBank/DDBJ whole genome shotgun (WGS) entry which is preliminary data.</text>
</comment>
<dbReference type="RefSeq" id="WP_125222834.1">
    <property type="nucleotide sequence ID" value="NZ_QUSX01000002.1"/>
</dbReference>
<reference evidence="2" key="1">
    <citation type="submission" date="2018-12" db="EMBL/GenBank/DDBJ databases">
        <title>Maribacter lutimaris sp. nov., isolated from marine sediment.</title>
        <authorList>
            <person name="Kim K.K."/>
        </authorList>
    </citation>
    <scope>NUCLEOTIDE SEQUENCE [LARGE SCALE GENOMIC DNA]</scope>
    <source>
        <strain evidence="2">PoM-212</strain>
    </source>
</reference>
<proteinExistence type="predicted"/>
<accession>A0A3R8R1F1</accession>
<evidence type="ECO:0000313" key="2">
    <source>
        <dbReference type="Proteomes" id="UP000286990"/>
    </source>
</evidence>
<evidence type="ECO:0000313" key="1">
    <source>
        <dbReference type="EMBL" id="RRQ48113.1"/>
    </source>
</evidence>